<dbReference type="InterPro" id="IPR008927">
    <property type="entry name" value="6-PGluconate_DH-like_C_sf"/>
</dbReference>
<protein>
    <submittedName>
        <fullName evidence="5">UDP-N-acetyl-D-glucosamine 6-dehydrogenase</fullName>
        <ecNumber evidence="5">1.1.1.136</ecNumber>
    </submittedName>
</protein>
<dbReference type="SUPFAM" id="SSF51735">
    <property type="entry name" value="NAD(P)-binding Rossmann-fold domains"/>
    <property type="match status" value="1"/>
</dbReference>
<dbReference type="Pfam" id="PF03720">
    <property type="entry name" value="UDPG_MGDP_dh_C"/>
    <property type="match status" value="1"/>
</dbReference>
<dbReference type="Pfam" id="PF03721">
    <property type="entry name" value="UDPG_MGDP_dh_N"/>
    <property type="match status" value="1"/>
</dbReference>
<dbReference type="PANTHER" id="PTHR43491">
    <property type="entry name" value="UDP-N-ACETYL-D-MANNOSAMINE DEHYDROGENASE"/>
    <property type="match status" value="1"/>
</dbReference>
<dbReference type="PIRSF" id="PIRSF000124">
    <property type="entry name" value="UDPglc_GDPman_dh"/>
    <property type="match status" value="1"/>
</dbReference>
<dbReference type="GO" id="GO:0051287">
    <property type="term" value="F:NAD binding"/>
    <property type="evidence" value="ECO:0007669"/>
    <property type="project" value="InterPro"/>
</dbReference>
<comment type="caution">
    <text evidence="5">The sequence shown here is derived from an EMBL/GenBank/DDBJ whole genome shotgun (WGS) entry which is preliminary data.</text>
</comment>
<organism evidence="5 6">
    <name type="scientific">Rubripirellula reticaptiva</name>
    <dbReference type="NCBI Taxonomy" id="2528013"/>
    <lineage>
        <taxon>Bacteria</taxon>
        <taxon>Pseudomonadati</taxon>
        <taxon>Planctomycetota</taxon>
        <taxon>Planctomycetia</taxon>
        <taxon>Pirellulales</taxon>
        <taxon>Pirellulaceae</taxon>
        <taxon>Rubripirellula</taxon>
    </lineage>
</organism>
<dbReference type="InterPro" id="IPR001732">
    <property type="entry name" value="UDP-Glc/GDP-Man_DH_N"/>
</dbReference>
<dbReference type="InterPro" id="IPR036291">
    <property type="entry name" value="NAD(P)-bd_dom_sf"/>
</dbReference>
<evidence type="ECO:0000256" key="1">
    <source>
        <dbReference type="ARBA" id="ARBA00023002"/>
    </source>
</evidence>
<dbReference type="AlphaFoldDB" id="A0A5C6F7B5"/>
<keyword evidence="2" id="KW-0520">NAD</keyword>
<keyword evidence="6" id="KW-1185">Reference proteome</keyword>
<dbReference type="EC" id="1.1.1.136" evidence="5"/>
<accession>A0A5C6F7B5</accession>
<dbReference type="GO" id="GO:0016628">
    <property type="term" value="F:oxidoreductase activity, acting on the CH-CH group of donors, NAD or NADP as acceptor"/>
    <property type="evidence" value="ECO:0007669"/>
    <property type="project" value="InterPro"/>
</dbReference>
<dbReference type="InterPro" id="IPR017476">
    <property type="entry name" value="UDP-Glc/GDP-Man"/>
</dbReference>
<comment type="similarity">
    <text evidence="3">Belongs to the UDP-glucose/GDP-mannose dehydrogenase family.</text>
</comment>
<dbReference type="Pfam" id="PF00984">
    <property type="entry name" value="UDPG_MGDP_dh"/>
    <property type="match status" value="1"/>
</dbReference>
<name>A0A5C6F7B5_9BACT</name>
<dbReference type="SMART" id="SM00984">
    <property type="entry name" value="UDPG_MGDP_dh_C"/>
    <property type="match status" value="1"/>
</dbReference>
<dbReference type="InterPro" id="IPR014026">
    <property type="entry name" value="UDP-Glc/GDP-Man_DH_dimer"/>
</dbReference>
<dbReference type="InterPro" id="IPR036220">
    <property type="entry name" value="UDP-Glc/GDP-Man_DH_C_sf"/>
</dbReference>
<evidence type="ECO:0000256" key="3">
    <source>
        <dbReference type="PIRNR" id="PIRNR000124"/>
    </source>
</evidence>
<dbReference type="SUPFAM" id="SSF48179">
    <property type="entry name" value="6-phosphogluconate dehydrogenase C-terminal domain-like"/>
    <property type="match status" value="1"/>
</dbReference>
<evidence type="ECO:0000313" key="6">
    <source>
        <dbReference type="Proteomes" id="UP000317977"/>
    </source>
</evidence>
<dbReference type="InterPro" id="IPR028359">
    <property type="entry name" value="UDP_ManNAc/GlcNAc_DH"/>
</dbReference>
<evidence type="ECO:0000259" key="4">
    <source>
        <dbReference type="SMART" id="SM00984"/>
    </source>
</evidence>
<dbReference type="GO" id="GO:0047004">
    <property type="term" value="F:UDP-N-acetylglucosamine 6-dehydrogenase activity"/>
    <property type="evidence" value="ECO:0007669"/>
    <property type="project" value="UniProtKB-EC"/>
</dbReference>
<dbReference type="InterPro" id="IPR014027">
    <property type="entry name" value="UDP-Glc/GDP-Man_DH_C"/>
</dbReference>
<dbReference type="RefSeq" id="WP_146533818.1">
    <property type="nucleotide sequence ID" value="NZ_SJPX01000002.1"/>
</dbReference>
<dbReference type="PIRSF" id="PIRSF500136">
    <property type="entry name" value="UDP_ManNAc_DH"/>
    <property type="match status" value="1"/>
</dbReference>
<dbReference type="Gene3D" id="3.40.50.720">
    <property type="entry name" value="NAD(P)-binding Rossmann-like Domain"/>
    <property type="match status" value="2"/>
</dbReference>
<evidence type="ECO:0000256" key="2">
    <source>
        <dbReference type="ARBA" id="ARBA00023027"/>
    </source>
</evidence>
<dbReference type="GO" id="GO:0000271">
    <property type="term" value="P:polysaccharide biosynthetic process"/>
    <property type="evidence" value="ECO:0007669"/>
    <property type="project" value="InterPro"/>
</dbReference>
<dbReference type="EMBL" id="SJPX01000002">
    <property type="protein sequence ID" value="TWU55669.1"/>
    <property type="molecule type" value="Genomic_DNA"/>
</dbReference>
<dbReference type="NCBIfam" id="TIGR03026">
    <property type="entry name" value="NDP-sugDHase"/>
    <property type="match status" value="1"/>
</dbReference>
<feature type="domain" description="UDP-glucose/GDP-mannose dehydrogenase C-terminal" evidence="4">
    <location>
        <begin position="333"/>
        <end position="432"/>
    </location>
</feature>
<dbReference type="SUPFAM" id="SSF52413">
    <property type="entry name" value="UDP-glucose/GDP-mannose dehydrogenase C-terminal domain"/>
    <property type="match status" value="1"/>
</dbReference>
<keyword evidence="1 5" id="KW-0560">Oxidoreductase</keyword>
<evidence type="ECO:0000313" key="5">
    <source>
        <dbReference type="EMBL" id="TWU55669.1"/>
    </source>
</evidence>
<reference evidence="5 6" key="1">
    <citation type="submission" date="2019-02" db="EMBL/GenBank/DDBJ databases">
        <title>Deep-cultivation of Planctomycetes and their phenomic and genomic characterization uncovers novel biology.</title>
        <authorList>
            <person name="Wiegand S."/>
            <person name="Jogler M."/>
            <person name="Boedeker C."/>
            <person name="Pinto D."/>
            <person name="Vollmers J."/>
            <person name="Rivas-Marin E."/>
            <person name="Kohn T."/>
            <person name="Peeters S.H."/>
            <person name="Heuer A."/>
            <person name="Rast P."/>
            <person name="Oberbeckmann S."/>
            <person name="Bunk B."/>
            <person name="Jeske O."/>
            <person name="Meyerdierks A."/>
            <person name="Storesund J.E."/>
            <person name="Kallscheuer N."/>
            <person name="Luecker S."/>
            <person name="Lage O.M."/>
            <person name="Pohl T."/>
            <person name="Merkel B.J."/>
            <person name="Hornburger P."/>
            <person name="Mueller R.-W."/>
            <person name="Bruemmer F."/>
            <person name="Labrenz M."/>
            <person name="Spormann A.M."/>
            <person name="Op Den Camp H."/>
            <person name="Overmann J."/>
            <person name="Amann R."/>
            <person name="Jetten M.S.M."/>
            <person name="Mascher T."/>
            <person name="Medema M.H."/>
            <person name="Devos D.P."/>
            <person name="Kaster A.-K."/>
            <person name="Ovreas L."/>
            <person name="Rohde M."/>
            <person name="Galperin M.Y."/>
            <person name="Jogler C."/>
        </authorList>
    </citation>
    <scope>NUCLEOTIDE SEQUENCE [LARGE SCALE GENOMIC DNA]</scope>
    <source>
        <strain evidence="5 6">Poly59</strain>
    </source>
</reference>
<dbReference type="Proteomes" id="UP000317977">
    <property type="component" value="Unassembled WGS sequence"/>
</dbReference>
<gene>
    <name evidence="5" type="primary">wbpA_2</name>
    <name evidence="5" type="ORF">Poly59_19690</name>
</gene>
<dbReference type="PANTHER" id="PTHR43491:SF1">
    <property type="entry name" value="UDP-N-ACETYL-D-MANNOSAMINE DEHYDROGENASE"/>
    <property type="match status" value="1"/>
</dbReference>
<sequence>MASDSCTQFLASLRDRESLVGVIGLGYVGLPLIDAFITAGFSCLGIDVDQTKVDTLKGGKSYIKHIDDKKIGVWLSKAKFDATADMDRMSEPDALLICVPTPLDDARDPDLTYVIQTCEMIAKVLRPGQLVVLESTTYPTTTRDVMIPILEKSGLKAGVDFFVAYSPEREDPGNPNFSAAGIPKVVGAINDESLQVACALYESAVAGTVPVSSCEVAEAAKVLENIYRAVNIALVNELKILFDAMDIDVWEVINAAKTKPFGFQAFYPGPGLGGHCIPIDPFYLSWLARKQGLNARFIELAGEVNRSMPQYVISRTAEFLNEAKKPINGSKICMLGIAYKKNVDDPRESPSFDLMKILLAAGAELTYSDPHVPSMPKMRHYDLPPMKSETITPEFLASQDAVIIATDHSDFDYDMIVEHSALVVDTRNATANVLTNREKIRKT</sequence>
<dbReference type="OrthoDB" id="9803238at2"/>
<proteinExistence type="inferred from homology"/>